<evidence type="ECO:0000313" key="3">
    <source>
        <dbReference type="EMBL" id="KAI1513509.1"/>
    </source>
</evidence>
<dbReference type="Proteomes" id="UP000249757">
    <property type="component" value="Unassembled WGS sequence"/>
</dbReference>
<dbReference type="Pfam" id="PF06985">
    <property type="entry name" value="HET"/>
    <property type="match status" value="1"/>
</dbReference>
<dbReference type="PANTHER" id="PTHR24148:SF73">
    <property type="entry name" value="HET DOMAIN PROTEIN (AFU_ORTHOLOGUE AFUA_8G01020)"/>
    <property type="match status" value="1"/>
</dbReference>
<name>A0A2W1EUH2_9PLEO</name>
<sequence length="235" mass="26816">MGDIYSSAAKVVVYLGQPTEQTEAGMSNLQSIMQDSDHAPSWSTVPLAQLEESIKDIICREWFEGMWTVQEAALARSTTLQCGHYKLYWRGNLRTVRAMVFRIKTAAISPYYTLSSGRRSTLDWSPLLDILETQLRQASRREGKALQRTTLDLAFDFRDRITTVPQDRYLAILAVIENDDGARLKFRPDYTLPLEEIYHQFVVEIQSINGIGDVALNNELFFDLRAAGKCREDKL</sequence>
<proteinExistence type="predicted"/>
<evidence type="ECO:0000313" key="2">
    <source>
        <dbReference type="EMBL" id="KAF7577573.1"/>
    </source>
</evidence>
<dbReference type="EMBL" id="NQIK02000001">
    <property type="protein sequence ID" value="KAF7577573.1"/>
    <property type="molecule type" value="Genomic_DNA"/>
</dbReference>
<dbReference type="Proteomes" id="UP000245464">
    <property type="component" value="Chromosome 1"/>
</dbReference>
<organism evidence="3 5">
    <name type="scientific">Pyrenophora tritici-repentis</name>
    <dbReference type="NCBI Taxonomy" id="45151"/>
    <lineage>
        <taxon>Eukaryota</taxon>
        <taxon>Fungi</taxon>
        <taxon>Dikarya</taxon>
        <taxon>Ascomycota</taxon>
        <taxon>Pezizomycotina</taxon>
        <taxon>Dothideomycetes</taxon>
        <taxon>Pleosporomycetidae</taxon>
        <taxon>Pleosporales</taxon>
        <taxon>Pleosporineae</taxon>
        <taxon>Pleosporaceae</taxon>
        <taxon>Pyrenophora</taxon>
    </lineage>
</organism>
<comment type="caution">
    <text evidence="3">The sequence shown here is derived from an EMBL/GenBank/DDBJ whole genome shotgun (WGS) entry which is preliminary data.</text>
</comment>
<dbReference type="InterPro" id="IPR010730">
    <property type="entry name" value="HET"/>
</dbReference>
<reference evidence="2 4" key="1">
    <citation type="journal article" date="2018" name="BMC Genomics">
        <title>Comparative genomics of the wheat fungal pathogen Pyrenophora tritici-repentis reveals chromosomal variations and genome plasticity.</title>
        <authorList>
            <person name="Moolhuijzen P."/>
            <person name="See P.T."/>
            <person name="Hane J.K."/>
            <person name="Shi G."/>
            <person name="Liu Z."/>
            <person name="Oliver R.P."/>
            <person name="Moffat C.S."/>
        </authorList>
    </citation>
    <scope>NUCLEOTIDE SEQUENCE [LARGE SCALE GENOMIC DNA]</scope>
    <source>
        <strain evidence="2">M4</strain>
    </source>
</reference>
<dbReference type="PANTHER" id="PTHR24148">
    <property type="entry name" value="ANKYRIN REPEAT DOMAIN-CONTAINING PROTEIN 39 HOMOLOG-RELATED"/>
    <property type="match status" value="1"/>
</dbReference>
<dbReference type="InterPro" id="IPR052895">
    <property type="entry name" value="HetReg/Transcr_Mod"/>
</dbReference>
<dbReference type="OMA" id="AGHINIQ"/>
<protein>
    <submittedName>
        <fullName evidence="3">Het domain protein</fullName>
    </submittedName>
</protein>
<keyword evidence="5" id="KW-1185">Reference proteome</keyword>
<reference evidence="3" key="3">
    <citation type="journal article" date="2022" name="bioRxiv">
        <title>A global pangenome for the wheat fungal pathogen Pyrenophora tritici-repentis and prediction of effector protein structural homology.</title>
        <authorList>
            <person name="Moolhuijzen P."/>
            <person name="See P.T."/>
            <person name="Shi G."/>
            <person name="Powell H.R."/>
            <person name="Cockram J."/>
            <person name="Jorgensen L.N."/>
            <person name="Benslimane H."/>
            <person name="Strelkov S.E."/>
            <person name="Turner J."/>
            <person name="Liu Z."/>
            <person name="Moffat C.S."/>
        </authorList>
    </citation>
    <scope>NUCLEOTIDE SEQUENCE</scope>
    <source>
        <strain evidence="3">86-124</strain>
    </source>
</reference>
<feature type="domain" description="Heterokaryon incompatibility" evidence="1">
    <location>
        <begin position="1"/>
        <end position="71"/>
    </location>
</feature>
<reference evidence="3" key="2">
    <citation type="submission" date="2021-05" db="EMBL/GenBank/DDBJ databases">
        <authorList>
            <person name="Moolhuijzen P.M."/>
            <person name="Moffat C.S."/>
        </authorList>
    </citation>
    <scope>NUCLEOTIDE SEQUENCE</scope>
    <source>
        <strain evidence="3">86-124</strain>
    </source>
</reference>
<gene>
    <name evidence="3" type="ORF">Ptr86124_007411</name>
    <name evidence="2" type="ORF">PtrM4_018130</name>
</gene>
<evidence type="ECO:0000313" key="4">
    <source>
        <dbReference type="Proteomes" id="UP000245464"/>
    </source>
</evidence>
<evidence type="ECO:0000259" key="1">
    <source>
        <dbReference type="Pfam" id="PF06985"/>
    </source>
</evidence>
<dbReference type="EMBL" id="NRDI02000009">
    <property type="protein sequence ID" value="KAI1513509.1"/>
    <property type="molecule type" value="Genomic_DNA"/>
</dbReference>
<reference evidence="5" key="4">
    <citation type="journal article" date="2022" name="Microb. Genom.">
        <title>A global pangenome for the wheat fungal pathogen Pyrenophora tritici-repentis and prediction of effector protein structural homology.</title>
        <authorList>
            <person name="Moolhuijzen P.M."/>
            <person name="See P.T."/>
            <person name="Shi G."/>
            <person name="Powell H.R."/>
            <person name="Cockram J."/>
            <person name="Jorgensen L.N."/>
            <person name="Benslimane H."/>
            <person name="Strelkov S.E."/>
            <person name="Turner J."/>
            <person name="Liu Z."/>
            <person name="Moffat C.S."/>
        </authorList>
    </citation>
    <scope>NUCLEOTIDE SEQUENCE [LARGE SCALE GENOMIC DNA]</scope>
</reference>
<evidence type="ECO:0000313" key="5">
    <source>
        <dbReference type="Proteomes" id="UP000249757"/>
    </source>
</evidence>
<dbReference type="OrthoDB" id="3553147at2759"/>
<dbReference type="AlphaFoldDB" id="A0A2W1EUH2"/>
<accession>A0A2W1EUH2</accession>